<gene>
    <name evidence="2" type="ORF">EIM44_04915</name>
</gene>
<sequence>MQTETQSTKPTSERKFIRLPNELAEQVKVLAQQENRNVSNMAQVLISEALQARAS</sequence>
<protein>
    <recommendedName>
        <fullName evidence="1">CopG-like ribbon-helix-helix domain-containing protein</fullName>
    </recommendedName>
</protein>
<evidence type="ECO:0000313" key="3">
    <source>
        <dbReference type="Proteomes" id="UP000276010"/>
    </source>
</evidence>
<dbReference type="SUPFAM" id="SSF47598">
    <property type="entry name" value="Ribbon-helix-helix"/>
    <property type="match status" value="1"/>
</dbReference>
<dbReference type="AlphaFoldDB" id="A0A426FIX6"/>
<accession>A0A426FIX6</accession>
<evidence type="ECO:0000259" key="1">
    <source>
        <dbReference type="Pfam" id="PF07878"/>
    </source>
</evidence>
<reference evidence="2 3" key="1">
    <citation type="submission" date="2018-11" db="EMBL/GenBank/DDBJ databases">
        <title>Whole genome sequence of Bibersteinia trehalosi strain OADDL-BT1 an multidrug resistant pathogen isolate.</title>
        <authorList>
            <person name="Couger M."/>
            <person name="Ramachandran A."/>
        </authorList>
    </citation>
    <scope>NUCLEOTIDE SEQUENCE [LARGE SCALE GENOMIC DNA]</scope>
    <source>
        <strain evidence="2 3">OADDL-BT1</strain>
    </source>
</reference>
<feature type="domain" description="CopG-like ribbon-helix-helix" evidence="1">
    <location>
        <begin position="17"/>
        <end position="53"/>
    </location>
</feature>
<dbReference type="RefSeq" id="WP_125134762.1">
    <property type="nucleotide sequence ID" value="NZ_RRUC01000015.1"/>
</dbReference>
<comment type="caution">
    <text evidence="2">The sequence shown here is derived from an EMBL/GenBank/DDBJ whole genome shotgun (WGS) entry which is preliminary data.</text>
</comment>
<dbReference type="EMBL" id="RRUC01000015">
    <property type="protein sequence ID" value="RRN04782.1"/>
    <property type="molecule type" value="Genomic_DNA"/>
</dbReference>
<organism evidence="2 3">
    <name type="scientific">Bibersteinia trehalosi</name>
    <name type="common">Pasteurella trehalosi</name>
    <dbReference type="NCBI Taxonomy" id="47735"/>
    <lineage>
        <taxon>Bacteria</taxon>
        <taxon>Pseudomonadati</taxon>
        <taxon>Pseudomonadota</taxon>
        <taxon>Gammaproteobacteria</taxon>
        <taxon>Pasteurellales</taxon>
        <taxon>Pasteurellaceae</taxon>
        <taxon>Bibersteinia</taxon>
    </lineage>
</organism>
<proteinExistence type="predicted"/>
<dbReference type="GO" id="GO:0006355">
    <property type="term" value="P:regulation of DNA-templated transcription"/>
    <property type="evidence" value="ECO:0007669"/>
    <property type="project" value="InterPro"/>
</dbReference>
<dbReference type="InterPro" id="IPR010985">
    <property type="entry name" value="Ribbon_hlx_hlx"/>
</dbReference>
<dbReference type="Pfam" id="PF07878">
    <property type="entry name" value="RHH_5"/>
    <property type="match status" value="1"/>
</dbReference>
<dbReference type="Proteomes" id="UP000276010">
    <property type="component" value="Unassembled WGS sequence"/>
</dbReference>
<evidence type="ECO:0000313" key="2">
    <source>
        <dbReference type="EMBL" id="RRN04782.1"/>
    </source>
</evidence>
<dbReference type="InterPro" id="IPR012869">
    <property type="entry name" value="RHH_5"/>
</dbReference>
<name>A0A426FIX6_BIBTR</name>